<gene>
    <name evidence="2" type="ORF">EGYM00392_LOCUS24988</name>
</gene>
<evidence type="ECO:0000256" key="1">
    <source>
        <dbReference type="SAM" id="MobiDB-lite"/>
    </source>
</evidence>
<reference evidence="2" key="1">
    <citation type="submission" date="2021-01" db="EMBL/GenBank/DDBJ databases">
        <authorList>
            <person name="Corre E."/>
            <person name="Pelletier E."/>
            <person name="Niang G."/>
            <person name="Scheremetjew M."/>
            <person name="Finn R."/>
            <person name="Kale V."/>
            <person name="Holt S."/>
            <person name="Cochrane G."/>
            <person name="Meng A."/>
            <person name="Brown T."/>
            <person name="Cohen L."/>
        </authorList>
    </citation>
    <scope>NUCLEOTIDE SEQUENCE</scope>
    <source>
        <strain evidence="2">NIES-381</strain>
    </source>
</reference>
<protein>
    <submittedName>
        <fullName evidence="2">Uncharacterized protein</fullName>
    </submittedName>
</protein>
<dbReference type="EMBL" id="HBGA01066979">
    <property type="protein sequence ID" value="CAD9013884.1"/>
    <property type="molecule type" value="Transcribed_RNA"/>
</dbReference>
<organism evidence="2">
    <name type="scientific">Eutreptiella gymnastica</name>
    <dbReference type="NCBI Taxonomy" id="73025"/>
    <lineage>
        <taxon>Eukaryota</taxon>
        <taxon>Discoba</taxon>
        <taxon>Euglenozoa</taxon>
        <taxon>Euglenida</taxon>
        <taxon>Spirocuta</taxon>
        <taxon>Euglenophyceae</taxon>
        <taxon>Eutreptiales</taxon>
        <taxon>Eutreptiaceae</taxon>
        <taxon>Eutreptiella</taxon>
    </lineage>
</organism>
<dbReference type="AlphaFoldDB" id="A0A7S1IJT2"/>
<accession>A0A7S1IJT2</accession>
<name>A0A7S1IJT2_9EUGL</name>
<feature type="region of interest" description="Disordered" evidence="1">
    <location>
        <begin position="18"/>
        <end position="43"/>
    </location>
</feature>
<sequence length="179" mass="18646">MHPSSSAPVCSVVVDRSHGRTGFPLGPPQKEAHSPTETLGAHQRSTSLVRSGSELGWPIESAPQAGAHTDGPGQCCKKPKARDPSVIRKGCPLRCTVPCPPEKYAAVRNNLRGRRMISGPAALLVISGAPEASSSPSQNLRPYPSPPRIQHPLRLMVVHRAPAAPWGGGSGGLGVGLAD</sequence>
<proteinExistence type="predicted"/>
<evidence type="ECO:0000313" key="2">
    <source>
        <dbReference type="EMBL" id="CAD9013884.1"/>
    </source>
</evidence>